<accession>A0AAE5LNT3</accession>
<proteinExistence type="predicted"/>
<dbReference type="AlphaFoldDB" id="A0AAE5LNT3"/>
<organism evidence="2 3">
    <name type="scientific">Clostridium beijerinckii</name>
    <name type="common">Clostridium MP</name>
    <dbReference type="NCBI Taxonomy" id="1520"/>
    <lineage>
        <taxon>Bacteria</taxon>
        <taxon>Bacillati</taxon>
        <taxon>Bacillota</taxon>
        <taxon>Clostridia</taxon>
        <taxon>Eubacteriales</taxon>
        <taxon>Clostridiaceae</taxon>
        <taxon>Clostridium</taxon>
    </lineage>
</organism>
<feature type="region of interest" description="Disordered" evidence="1">
    <location>
        <begin position="1"/>
        <end position="40"/>
    </location>
</feature>
<feature type="compositionally biased region" description="Basic and acidic residues" evidence="1">
    <location>
        <begin position="1"/>
        <end position="39"/>
    </location>
</feature>
<protein>
    <submittedName>
        <fullName evidence="2">Uncharacterized protein</fullName>
    </submittedName>
</protein>
<evidence type="ECO:0000313" key="3">
    <source>
        <dbReference type="Proteomes" id="UP000822184"/>
    </source>
</evidence>
<dbReference type="EMBL" id="JABTDW010000001">
    <property type="protein sequence ID" value="NSB12948.1"/>
    <property type="molecule type" value="Genomic_DNA"/>
</dbReference>
<comment type="caution">
    <text evidence="2">The sequence shown here is derived from an EMBL/GenBank/DDBJ whole genome shotgun (WGS) entry which is preliminary data.</text>
</comment>
<gene>
    <name evidence="2" type="ORF">BCD95_001207</name>
</gene>
<reference evidence="2" key="1">
    <citation type="submission" date="2020-06" db="EMBL/GenBank/DDBJ databases">
        <title>Genomic insights into acetone-butanol-ethanol (ABE) fermentation by sequencing solventogenic clostridia strains.</title>
        <authorList>
            <person name="Brown S."/>
        </authorList>
    </citation>
    <scope>NUCLEOTIDE SEQUENCE</scope>
    <source>
        <strain evidence="2">DJ123</strain>
    </source>
</reference>
<sequence>MQEKIKTDKIHENEKISVRKDITEDKHKGKSNDKESDTKKAKKRFYTVDGIKYEGVLEIEAQKEQFLDKENYKGIKLDVKK</sequence>
<dbReference type="RefSeq" id="WP_173715266.1">
    <property type="nucleotide sequence ID" value="NZ_JABTDW010000001.1"/>
</dbReference>
<name>A0AAE5LNT3_CLOBE</name>
<evidence type="ECO:0000313" key="2">
    <source>
        <dbReference type="EMBL" id="NSB12948.1"/>
    </source>
</evidence>
<evidence type="ECO:0000256" key="1">
    <source>
        <dbReference type="SAM" id="MobiDB-lite"/>
    </source>
</evidence>
<dbReference type="Proteomes" id="UP000822184">
    <property type="component" value="Unassembled WGS sequence"/>
</dbReference>